<sequence length="148" mass="15567">MATKAQLTSHLVASQDNALASTTQCGDCFLGFVQRGPGCNKDACYNHVENPLVEILTSGETAEDVLSIQSINGSFPGPVATIPKFIFSCAGSYVTQDLGKDVKGTIGFGHQSAVSIPAQLASTFKFSRKFAICLSSSIEQNGIIFIGN</sequence>
<dbReference type="GO" id="GO:0004190">
    <property type="term" value="F:aspartic-type endopeptidase activity"/>
    <property type="evidence" value="ECO:0007669"/>
    <property type="project" value="InterPro"/>
</dbReference>
<dbReference type="STRING" id="4096.A0A1U7XIH0"/>
<dbReference type="AlphaFoldDB" id="A0A1U7XIH0"/>
<dbReference type="RefSeq" id="XP_009790668.1">
    <property type="nucleotide sequence ID" value="XM_009792366.1"/>
</dbReference>
<accession>A0A1U7XIH0</accession>
<proteinExistence type="inferred from homology"/>
<evidence type="ECO:0000313" key="4">
    <source>
        <dbReference type="RefSeq" id="XP_009790668.1"/>
    </source>
</evidence>
<evidence type="ECO:0000256" key="1">
    <source>
        <dbReference type="ARBA" id="ARBA00007447"/>
    </source>
</evidence>
<reference evidence="4" key="2">
    <citation type="submission" date="2025-08" db="UniProtKB">
        <authorList>
            <consortium name="RefSeq"/>
        </authorList>
    </citation>
    <scope>IDENTIFICATION</scope>
    <source>
        <tissue evidence="4">Leaf</tissue>
    </source>
</reference>
<keyword evidence="3" id="KW-1185">Reference proteome</keyword>
<dbReference type="Proteomes" id="UP000189701">
    <property type="component" value="Unplaced"/>
</dbReference>
<dbReference type="PANTHER" id="PTHR47965:SF43">
    <property type="entry name" value="BASIC 7S GLOBULIN-LIKE"/>
    <property type="match status" value="1"/>
</dbReference>
<reference evidence="3" key="1">
    <citation type="journal article" date="2013" name="Genome Biol.">
        <title>Reference genomes and transcriptomes of Nicotiana sylvestris and Nicotiana tomentosiformis.</title>
        <authorList>
            <person name="Sierro N."/>
            <person name="Battey J.N."/>
            <person name="Ouadi S."/>
            <person name="Bovet L."/>
            <person name="Goepfert S."/>
            <person name="Bakaher N."/>
            <person name="Peitsch M.C."/>
            <person name="Ivanov N.V."/>
        </authorList>
    </citation>
    <scope>NUCLEOTIDE SEQUENCE [LARGE SCALE GENOMIC DNA]</scope>
</reference>
<evidence type="ECO:0000259" key="2">
    <source>
        <dbReference type="Pfam" id="PF14543"/>
    </source>
</evidence>
<dbReference type="Pfam" id="PF14543">
    <property type="entry name" value="TAXi_N"/>
    <property type="match status" value="1"/>
</dbReference>
<evidence type="ECO:0000313" key="3">
    <source>
        <dbReference type="Proteomes" id="UP000189701"/>
    </source>
</evidence>
<dbReference type="InterPro" id="IPR032861">
    <property type="entry name" value="TAXi_N"/>
</dbReference>
<comment type="similarity">
    <text evidence="1">Belongs to the peptidase A1 family.</text>
</comment>
<organism evidence="3 4">
    <name type="scientific">Nicotiana sylvestris</name>
    <name type="common">Wood tobacco</name>
    <name type="synonym">South American tobacco</name>
    <dbReference type="NCBI Taxonomy" id="4096"/>
    <lineage>
        <taxon>Eukaryota</taxon>
        <taxon>Viridiplantae</taxon>
        <taxon>Streptophyta</taxon>
        <taxon>Embryophyta</taxon>
        <taxon>Tracheophyta</taxon>
        <taxon>Spermatophyta</taxon>
        <taxon>Magnoliopsida</taxon>
        <taxon>eudicotyledons</taxon>
        <taxon>Gunneridae</taxon>
        <taxon>Pentapetalae</taxon>
        <taxon>asterids</taxon>
        <taxon>lamiids</taxon>
        <taxon>Solanales</taxon>
        <taxon>Solanaceae</taxon>
        <taxon>Nicotianoideae</taxon>
        <taxon>Nicotianeae</taxon>
        <taxon>Nicotiana</taxon>
    </lineage>
</organism>
<dbReference type="PANTHER" id="PTHR47965">
    <property type="entry name" value="ASPARTYL PROTEASE-RELATED"/>
    <property type="match status" value="1"/>
</dbReference>
<feature type="domain" description="Xylanase inhibitor N-terminal" evidence="2">
    <location>
        <begin position="16"/>
        <end position="148"/>
    </location>
</feature>
<dbReference type="GeneID" id="104238089"/>
<gene>
    <name evidence="4" type="primary">LOC104238089</name>
</gene>
<dbReference type="Gene3D" id="2.40.70.10">
    <property type="entry name" value="Acid Proteases"/>
    <property type="match status" value="1"/>
</dbReference>
<dbReference type="GO" id="GO:0006508">
    <property type="term" value="P:proteolysis"/>
    <property type="evidence" value="ECO:0007669"/>
    <property type="project" value="InterPro"/>
</dbReference>
<dbReference type="KEGG" id="nsy:104238089"/>
<dbReference type="InterPro" id="IPR021109">
    <property type="entry name" value="Peptidase_aspartic_dom_sf"/>
</dbReference>
<dbReference type="InterPro" id="IPR001461">
    <property type="entry name" value="Aspartic_peptidase_A1"/>
</dbReference>
<dbReference type="eggNOG" id="KOG1339">
    <property type="taxonomic scope" value="Eukaryota"/>
</dbReference>
<protein>
    <submittedName>
        <fullName evidence="4">Basic 7S globulin-like</fullName>
    </submittedName>
</protein>
<dbReference type="SUPFAM" id="SSF50630">
    <property type="entry name" value="Acid proteases"/>
    <property type="match status" value="1"/>
</dbReference>
<name>A0A1U7XIH0_NICSY</name>